<proteinExistence type="predicted"/>
<feature type="compositionally biased region" description="Acidic residues" evidence="1">
    <location>
        <begin position="96"/>
        <end position="107"/>
    </location>
</feature>
<evidence type="ECO:0000313" key="3">
    <source>
        <dbReference type="EMBL" id="CAF0750543.1"/>
    </source>
</evidence>
<feature type="region of interest" description="Disordered" evidence="1">
    <location>
        <begin position="94"/>
        <end position="120"/>
    </location>
</feature>
<dbReference type="Proteomes" id="UP000663852">
    <property type="component" value="Unassembled WGS sequence"/>
</dbReference>
<name>A0A813PH35_ADIRI</name>
<dbReference type="EMBL" id="CAJNOJ010000005">
    <property type="protein sequence ID" value="CAF0750543.1"/>
    <property type="molecule type" value="Genomic_DNA"/>
</dbReference>
<gene>
    <name evidence="3" type="ORF">EDS130_LOCUS2258</name>
</gene>
<feature type="region of interest" description="Disordered" evidence="1">
    <location>
        <begin position="49"/>
        <end position="69"/>
    </location>
</feature>
<feature type="compositionally biased region" description="Low complexity" evidence="1">
    <location>
        <begin position="560"/>
        <end position="571"/>
    </location>
</feature>
<dbReference type="OrthoDB" id="10026424at2759"/>
<keyword evidence="2" id="KW-0472">Membrane</keyword>
<evidence type="ECO:0000256" key="2">
    <source>
        <dbReference type="SAM" id="Phobius"/>
    </source>
</evidence>
<evidence type="ECO:0000256" key="1">
    <source>
        <dbReference type="SAM" id="MobiDB-lite"/>
    </source>
</evidence>
<feature type="transmembrane region" description="Helical" evidence="2">
    <location>
        <begin position="25"/>
        <end position="46"/>
    </location>
</feature>
<feature type="transmembrane region" description="Helical" evidence="2">
    <location>
        <begin position="472"/>
        <end position="495"/>
    </location>
</feature>
<accession>A0A813PH35</accession>
<reference evidence="3" key="1">
    <citation type="submission" date="2021-02" db="EMBL/GenBank/DDBJ databases">
        <authorList>
            <person name="Nowell W R."/>
        </authorList>
    </citation>
    <scope>NUCLEOTIDE SEQUENCE</scope>
</reference>
<protein>
    <submittedName>
        <fullName evidence="3">Uncharacterized protein</fullName>
    </submittedName>
</protein>
<keyword evidence="2" id="KW-1133">Transmembrane helix</keyword>
<feature type="compositionally biased region" description="Basic and acidic residues" evidence="1">
    <location>
        <begin position="54"/>
        <end position="69"/>
    </location>
</feature>
<comment type="caution">
    <text evidence="3">The sequence shown here is derived from an EMBL/GenBank/DDBJ whole genome shotgun (WGS) entry which is preliminary data.</text>
</comment>
<dbReference type="AlphaFoldDB" id="A0A813PH35"/>
<keyword evidence="2" id="KW-0812">Transmembrane</keyword>
<feature type="compositionally biased region" description="Polar residues" evidence="1">
    <location>
        <begin position="541"/>
        <end position="559"/>
    </location>
</feature>
<sequence length="588" mass="66777">MIVIRLIRHGDSNGNHKQFYFSMIYYQYSAILITITVLVIHLTFAWSPSSPSSLKDKLRSKKNDSSSHIHDRAFAQKTKLRNLTTLIHNRFKPSVDENDIPTDEYENEDHHAHDSSSSRSDSTANVVVLTSLSGVYVWWPVLFGGDDSFHLLLSQEDVPRFHDVTGDEHGHIYLTAPHERTVYRMQYSDGWWISNFSNHSLMNSIRSEMPLFVNIHHVSSILYVYGHSDIQTIDLLERPRARGSAPFMNRLRELSPNLRISDLIIDQLTSDGYIIGDSYGWCTVIRCSLSVNKCDFLFKIPSSYDNRPYPCTATIDFSTKIIYLSLEEKILAVHLNEQTSFDRRYTLTEKRGPRSTLGYDDIITHNNTILYTDVLRPLLHICTSVNFNPCLNISLTFPSPQRTILPLRLSVIQAPNFRPPMFDEEGDETEIRSNHSDLEPSALHAQNKTSDLQSLIADRDKSKSSKTNLSSIWMLLLGICIGLLVAGLSFLIYYVTWNKNRPRIKQAMSSTKIISSSSMKGIIPADSPPLVNTRRKRNGTKSKSSMQPSTDSTTNHLIESTTYSSTTGSSEWTTVTTSSLSYQPHIIL</sequence>
<feature type="region of interest" description="Disordered" evidence="1">
    <location>
        <begin position="524"/>
        <end position="571"/>
    </location>
</feature>
<organism evidence="3 4">
    <name type="scientific">Adineta ricciae</name>
    <name type="common">Rotifer</name>
    <dbReference type="NCBI Taxonomy" id="249248"/>
    <lineage>
        <taxon>Eukaryota</taxon>
        <taxon>Metazoa</taxon>
        <taxon>Spiralia</taxon>
        <taxon>Gnathifera</taxon>
        <taxon>Rotifera</taxon>
        <taxon>Eurotatoria</taxon>
        <taxon>Bdelloidea</taxon>
        <taxon>Adinetida</taxon>
        <taxon>Adinetidae</taxon>
        <taxon>Adineta</taxon>
    </lineage>
</organism>
<evidence type="ECO:0000313" key="4">
    <source>
        <dbReference type="Proteomes" id="UP000663852"/>
    </source>
</evidence>